<proteinExistence type="predicted"/>
<dbReference type="EMBL" id="KY052831">
    <property type="protein sequence ID" value="ASF00366.1"/>
    <property type="molecule type" value="Genomic_DNA"/>
</dbReference>
<name>A0A218MM46_9VIRU</name>
<accession>A0A218MM46</accession>
<evidence type="ECO:0000313" key="2">
    <source>
        <dbReference type="EMBL" id="ASF00366.1"/>
    </source>
</evidence>
<dbReference type="Pfam" id="PF19141">
    <property type="entry name" value="DUF5824"/>
    <property type="match status" value="1"/>
</dbReference>
<organism evidence="2">
    <name type="scientific">uncultured virus</name>
    <dbReference type="NCBI Taxonomy" id="340016"/>
    <lineage>
        <taxon>Viruses</taxon>
        <taxon>environmental samples</taxon>
    </lineage>
</organism>
<reference evidence="2" key="2">
    <citation type="journal article" date="2017" name="Nat. Commun.">
        <title>Single-virus genomics reveals hidden cosmopolitan and abundant viruses.</title>
        <authorList>
            <person name="Martinez-Hernandez F."/>
            <person name="Fornas O."/>
            <person name="Lluesma Gomez M."/>
            <person name="Bolduc B."/>
            <person name="de la Cruz Pena M.J."/>
            <person name="Martinez J.M."/>
            <person name="Anton J."/>
            <person name="Gasol J.M."/>
            <person name="Rosselli R."/>
            <person name="Rodriguez-Valera F."/>
            <person name="Sullivan M.B."/>
            <person name="Acinas S.G."/>
            <person name="Martinez-Garcia M."/>
        </authorList>
    </citation>
    <scope>NUCLEOTIDE SEQUENCE</scope>
</reference>
<dbReference type="InterPro" id="IPR043862">
    <property type="entry name" value="DUF5824"/>
</dbReference>
<reference evidence="2" key="1">
    <citation type="submission" date="2016-10" db="EMBL/GenBank/DDBJ databases">
        <authorList>
            <person name="Varghese N."/>
        </authorList>
    </citation>
    <scope>NUCLEOTIDE SEQUENCE</scope>
</reference>
<feature type="domain" description="DUF5824" evidence="1">
    <location>
        <begin position="21"/>
        <end position="54"/>
    </location>
</feature>
<sequence>MKILKKGGKSKGGGYSNLDAAQKKVYKRGLAAYMSSGNRPKVSQHAWAMARVKSAFGRKEAAKIRAGKGKKKTKK</sequence>
<protein>
    <recommendedName>
        <fullName evidence="1">DUF5824 domain-containing protein</fullName>
    </recommendedName>
</protein>
<evidence type="ECO:0000259" key="1">
    <source>
        <dbReference type="Pfam" id="PF19141"/>
    </source>
</evidence>